<sequence>MWDWLPSVSLPLVLILVFGPLFLCMILGVEITTEFHNDLEAKKRFERGQLLQHKSNALAAGFDVAQEYGSAPPSMAGRGKEASTSRGKSWQRFAMKAWPGMGTHKKEPASEIKKLLKATMDPNHPIRKVGFYMEPPDPQKPKPCNFSI</sequence>
<dbReference type="AlphaFoldDB" id="A0A7R8ZV64"/>
<evidence type="ECO:0000313" key="1">
    <source>
        <dbReference type="EMBL" id="CAD7233088.1"/>
    </source>
</evidence>
<organism evidence="1">
    <name type="scientific">Cyprideis torosa</name>
    <dbReference type="NCBI Taxonomy" id="163714"/>
    <lineage>
        <taxon>Eukaryota</taxon>
        <taxon>Metazoa</taxon>
        <taxon>Ecdysozoa</taxon>
        <taxon>Arthropoda</taxon>
        <taxon>Crustacea</taxon>
        <taxon>Oligostraca</taxon>
        <taxon>Ostracoda</taxon>
        <taxon>Podocopa</taxon>
        <taxon>Podocopida</taxon>
        <taxon>Cytherocopina</taxon>
        <taxon>Cytheroidea</taxon>
        <taxon>Cytherideidae</taxon>
        <taxon>Cyprideis</taxon>
    </lineage>
</organism>
<accession>A0A7R8ZV64</accession>
<feature type="non-terminal residue" evidence="1">
    <location>
        <position position="1"/>
    </location>
</feature>
<dbReference type="EMBL" id="OB665618">
    <property type="protein sequence ID" value="CAD7233088.1"/>
    <property type="molecule type" value="Genomic_DNA"/>
</dbReference>
<protein>
    <submittedName>
        <fullName evidence="1">Uncharacterized protein</fullName>
    </submittedName>
</protein>
<gene>
    <name evidence="1" type="ORF">CTOB1V02_LOCUS10912</name>
</gene>
<name>A0A7R8ZV64_9CRUS</name>
<reference evidence="1" key="1">
    <citation type="submission" date="2020-11" db="EMBL/GenBank/DDBJ databases">
        <authorList>
            <person name="Tran Van P."/>
        </authorList>
    </citation>
    <scope>NUCLEOTIDE SEQUENCE</scope>
</reference>
<proteinExistence type="predicted"/>